<name>A0ABQ7C0R5_BRACR</name>
<protein>
    <recommendedName>
        <fullName evidence="6">RNase H type-1 domain-containing protein</fullName>
    </recommendedName>
</protein>
<dbReference type="CDD" id="cd06222">
    <property type="entry name" value="RNase_H_like"/>
    <property type="match status" value="1"/>
</dbReference>
<feature type="compositionally biased region" description="Polar residues" evidence="1">
    <location>
        <begin position="57"/>
        <end position="71"/>
    </location>
</feature>
<comment type="caution">
    <text evidence="4">The sequence shown here is derived from an EMBL/GenBank/DDBJ whole genome shotgun (WGS) entry which is preliminary data.</text>
</comment>
<reference evidence="4 5" key="1">
    <citation type="journal article" date="2020" name="BMC Genomics">
        <title>Intraspecific diversification of the crop wild relative Brassica cretica Lam. using demographic model selection.</title>
        <authorList>
            <person name="Kioukis A."/>
            <person name="Michalopoulou V.A."/>
            <person name="Briers L."/>
            <person name="Pirintsos S."/>
            <person name="Studholme D.J."/>
            <person name="Pavlidis P."/>
            <person name="Sarris P.F."/>
        </authorList>
    </citation>
    <scope>NUCLEOTIDE SEQUENCE [LARGE SCALE GENOMIC DNA]</scope>
    <source>
        <strain evidence="5">cv. PFS-1207/04</strain>
    </source>
</reference>
<dbReference type="PANTHER" id="PTHR47074">
    <property type="entry name" value="BNAC02G40300D PROTEIN"/>
    <property type="match status" value="1"/>
</dbReference>
<dbReference type="Pfam" id="PF13456">
    <property type="entry name" value="RVT_3"/>
    <property type="match status" value="1"/>
</dbReference>
<feature type="domain" description="RNase H type-1" evidence="2">
    <location>
        <begin position="354"/>
        <end position="472"/>
    </location>
</feature>
<organism evidence="4 5">
    <name type="scientific">Brassica cretica</name>
    <name type="common">Mustard</name>
    <dbReference type="NCBI Taxonomy" id="69181"/>
    <lineage>
        <taxon>Eukaryota</taxon>
        <taxon>Viridiplantae</taxon>
        <taxon>Streptophyta</taxon>
        <taxon>Embryophyta</taxon>
        <taxon>Tracheophyta</taxon>
        <taxon>Spermatophyta</taxon>
        <taxon>Magnoliopsida</taxon>
        <taxon>eudicotyledons</taxon>
        <taxon>Gunneridae</taxon>
        <taxon>Pentapetalae</taxon>
        <taxon>rosids</taxon>
        <taxon>malvids</taxon>
        <taxon>Brassicales</taxon>
        <taxon>Brassicaceae</taxon>
        <taxon>Brassiceae</taxon>
        <taxon>Brassica</taxon>
    </lineage>
</organism>
<evidence type="ECO:0000256" key="1">
    <source>
        <dbReference type="SAM" id="MobiDB-lite"/>
    </source>
</evidence>
<dbReference type="InterPro" id="IPR012337">
    <property type="entry name" value="RNaseH-like_sf"/>
</dbReference>
<feature type="compositionally biased region" description="Basic and acidic residues" evidence="1">
    <location>
        <begin position="100"/>
        <end position="116"/>
    </location>
</feature>
<feature type="region of interest" description="Disordered" evidence="1">
    <location>
        <begin position="15"/>
        <end position="44"/>
    </location>
</feature>
<dbReference type="InterPro" id="IPR052929">
    <property type="entry name" value="RNase_H-like_EbsB-rel"/>
</dbReference>
<evidence type="ECO:0000259" key="2">
    <source>
        <dbReference type="Pfam" id="PF13456"/>
    </source>
</evidence>
<dbReference type="InterPro" id="IPR044730">
    <property type="entry name" value="RNase_H-like_dom_plant"/>
</dbReference>
<keyword evidence="5" id="KW-1185">Reference proteome</keyword>
<dbReference type="InterPro" id="IPR036397">
    <property type="entry name" value="RNaseH_sf"/>
</dbReference>
<dbReference type="Gene3D" id="3.30.420.10">
    <property type="entry name" value="Ribonuclease H-like superfamily/Ribonuclease H"/>
    <property type="match status" value="1"/>
</dbReference>
<evidence type="ECO:0008006" key="6">
    <source>
        <dbReference type="Google" id="ProtNLM"/>
    </source>
</evidence>
<evidence type="ECO:0000313" key="5">
    <source>
        <dbReference type="Proteomes" id="UP000266723"/>
    </source>
</evidence>
<gene>
    <name evidence="4" type="ORF">DY000_02010344</name>
</gene>
<dbReference type="Proteomes" id="UP000266723">
    <property type="component" value="Unassembled WGS sequence"/>
</dbReference>
<dbReference type="PANTHER" id="PTHR47074:SF11">
    <property type="entry name" value="REVERSE TRANSCRIPTASE-LIKE PROTEIN"/>
    <property type="match status" value="1"/>
</dbReference>
<feature type="domain" description="Reverse transcriptase zinc-binding" evidence="3">
    <location>
        <begin position="173"/>
        <end position="247"/>
    </location>
</feature>
<dbReference type="SUPFAM" id="SSF53098">
    <property type="entry name" value="Ribonuclease H-like"/>
    <property type="match status" value="1"/>
</dbReference>
<dbReference type="Pfam" id="PF13966">
    <property type="entry name" value="zf-RVT"/>
    <property type="match status" value="1"/>
</dbReference>
<dbReference type="InterPro" id="IPR002156">
    <property type="entry name" value="RNaseH_domain"/>
</dbReference>
<dbReference type="EMBL" id="QGKV02000832">
    <property type="protein sequence ID" value="KAF3545265.1"/>
    <property type="molecule type" value="Genomic_DNA"/>
</dbReference>
<feature type="region of interest" description="Disordered" evidence="1">
    <location>
        <begin position="57"/>
        <end position="121"/>
    </location>
</feature>
<evidence type="ECO:0000313" key="4">
    <source>
        <dbReference type="EMBL" id="KAF3545265.1"/>
    </source>
</evidence>
<accession>A0ABQ7C0R5</accession>
<sequence length="485" mass="54400">MEFLETFECIWSSKESDRTKSLAFSRPETHGFDPGATSQSDVPKSLPMFRATCWSDTPRSLASSRPETPKSSILERPLRATYQGRSQPERPARATSSSRSRFDGARHEETRRERPPGSEAIQRWIPFEEERIKLIKPSTTGAPDKLIWLKTKSGAFTTKSGYYAALEECDDGQFANSTLSNWHRDVWRLPVAPKVKFFLWKIFQGALAVGERLVARHINVDQHCKRCNEIESTNHLLLHCRFAKKVWELAPLSTGFDLRGLVDLAELWSDLCRVVSLPPVGLQAGSLVPWILWAIWIARNNLIFNNKTSTPEETITKAVVMAREWFLAQEKVTPRKKAIPLPLRLPEGTTVVAVDTAWRGDSNTAGFGWVMKHTGSKVQFETALRSVRSPLSAEGLALRAAIMKCKELGIQQVIFESDSTQLVAALKPQSAPPELYGIVADILHCVVSFKFCSFIWIPRSRNSEAVVLAKHALFSGNSVLYPLGI</sequence>
<proteinExistence type="predicted"/>
<evidence type="ECO:0000259" key="3">
    <source>
        <dbReference type="Pfam" id="PF13966"/>
    </source>
</evidence>
<dbReference type="InterPro" id="IPR026960">
    <property type="entry name" value="RVT-Znf"/>
</dbReference>